<dbReference type="Proteomes" id="UP001175211">
    <property type="component" value="Unassembled WGS sequence"/>
</dbReference>
<sequence length="238" mass="26812">MAMKPTTSSATTTDSEDWIDWVYRSYPGRTHQEIIDFYVSQYGSVEAAQLAIEEFRASVPKTEKQIGRYPTPNEVMYVVDINDKIKIGIWRGDLADMHQYQFAFINPDSGRPVPTPRGVHVYGVPRPDGGGTADELFSIERASGLKAKILSEVFVVPEGTVCRVEGLEKTVHFALPIHDDFVLAPLRIFNKASSLSWFTSYTWVLKIAKAEHQAVRMEVVDGSKFYIVDFDDLEVLDS</sequence>
<organism evidence="1 2">
    <name type="scientific">Armillaria tabescens</name>
    <name type="common">Ringless honey mushroom</name>
    <name type="synonym">Agaricus tabescens</name>
    <dbReference type="NCBI Taxonomy" id="1929756"/>
    <lineage>
        <taxon>Eukaryota</taxon>
        <taxon>Fungi</taxon>
        <taxon>Dikarya</taxon>
        <taxon>Basidiomycota</taxon>
        <taxon>Agaricomycotina</taxon>
        <taxon>Agaricomycetes</taxon>
        <taxon>Agaricomycetidae</taxon>
        <taxon>Agaricales</taxon>
        <taxon>Marasmiineae</taxon>
        <taxon>Physalacriaceae</taxon>
        <taxon>Desarmillaria</taxon>
    </lineage>
</organism>
<accession>A0AA39JBN6</accession>
<evidence type="ECO:0000313" key="1">
    <source>
        <dbReference type="EMBL" id="KAK0439047.1"/>
    </source>
</evidence>
<dbReference type="EMBL" id="JAUEPS010000091">
    <property type="protein sequence ID" value="KAK0439047.1"/>
    <property type="molecule type" value="Genomic_DNA"/>
</dbReference>
<name>A0AA39JBN6_ARMTA</name>
<gene>
    <name evidence="1" type="ORF">EV420DRAFT_1735768</name>
</gene>
<keyword evidence="2" id="KW-1185">Reference proteome</keyword>
<dbReference type="GeneID" id="85363565"/>
<protein>
    <submittedName>
        <fullName evidence="1">Uncharacterized protein</fullName>
    </submittedName>
</protein>
<dbReference type="RefSeq" id="XP_060323117.1">
    <property type="nucleotide sequence ID" value="XM_060480017.1"/>
</dbReference>
<proteinExistence type="predicted"/>
<dbReference type="AlphaFoldDB" id="A0AA39JBN6"/>
<evidence type="ECO:0000313" key="2">
    <source>
        <dbReference type="Proteomes" id="UP001175211"/>
    </source>
</evidence>
<comment type="caution">
    <text evidence="1">The sequence shown here is derived from an EMBL/GenBank/DDBJ whole genome shotgun (WGS) entry which is preliminary data.</text>
</comment>
<reference evidence="1" key="1">
    <citation type="submission" date="2023-06" db="EMBL/GenBank/DDBJ databases">
        <authorList>
            <consortium name="Lawrence Berkeley National Laboratory"/>
            <person name="Ahrendt S."/>
            <person name="Sahu N."/>
            <person name="Indic B."/>
            <person name="Wong-Bajracharya J."/>
            <person name="Merenyi Z."/>
            <person name="Ke H.-M."/>
            <person name="Monk M."/>
            <person name="Kocsube S."/>
            <person name="Drula E."/>
            <person name="Lipzen A."/>
            <person name="Balint B."/>
            <person name="Henrissat B."/>
            <person name="Andreopoulos B."/>
            <person name="Martin F.M."/>
            <person name="Harder C.B."/>
            <person name="Rigling D."/>
            <person name="Ford K.L."/>
            <person name="Foster G.D."/>
            <person name="Pangilinan J."/>
            <person name="Papanicolaou A."/>
            <person name="Barry K."/>
            <person name="LaButti K."/>
            <person name="Viragh M."/>
            <person name="Koriabine M."/>
            <person name="Yan M."/>
            <person name="Riley R."/>
            <person name="Champramary S."/>
            <person name="Plett K.L."/>
            <person name="Tsai I.J."/>
            <person name="Slot J."/>
            <person name="Sipos G."/>
            <person name="Plett J."/>
            <person name="Nagy L.G."/>
            <person name="Grigoriev I.V."/>
        </authorList>
    </citation>
    <scope>NUCLEOTIDE SEQUENCE</scope>
    <source>
        <strain evidence="1">CCBAS 213</strain>
    </source>
</reference>